<dbReference type="GO" id="GO:0005783">
    <property type="term" value="C:endoplasmic reticulum"/>
    <property type="evidence" value="ECO:0007669"/>
    <property type="project" value="TreeGrafter"/>
</dbReference>
<proteinExistence type="predicted"/>
<feature type="region of interest" description="Disordered" evidence="1">
    <location>
        <begin position="859"/>
        <end position="883"/>
    </location>
</feature>
<feature type="transmembrane region" description="Helical" evidence="2">
    <location>
        <begin position="388"/>
        <end position="410"/>
    </location>
</feature>
<evidence type="ECO:0000313" key="3">
    <source>
        <dbReference type="EMBL" id="CAC5363633.1"/>
    </source>
</evidence>
<dbReference type="AlphaFoldDB" id="A0A6J8A9I3"/>
<dbReference type="GO" id="GO:0036503">
    <property type="term" value="P:ERAD pathway"/>
    <property type="evidence" value="ECO:0007669"/>
    <property type="project" value="TreeGrafter"/>
</dbReference>
<dbReference type="EMBL" id="CACVKT020000904">
    <property type="protein sequence ID" value="CAC5363633.1"/>
    <property type="molecule type" value="Genomic_DNA"/>
</dbReference>
<dbReference type="Proteomes" id="UP000507470">
    <property type="component" value="Unassembled WGS sequence"/>
</dbReference>
<dbReference type="InterPro" id="IPR042494">
    <property type="entry name" value="RNF103"/>
</dbReference>
<evidence type="ECO:0000256" key="2">
    <source>
        <dbReference type="SAM" id="Phobius"/>
    </source>
</evidence>
<evidence type="ECO:0000313" key="4">
    <source>
        <dbReference type="Proteomes" id="UP000507470"/>
    </source>
</evidence>
<organism evidence="3 4">
    <name type="scientific">Mytilus coruscus</name>
    <name type="common">Sea mussel</name>
    <dbReference type="NCBI Taxonomy" id="42192"/>
    <lineage>
        <taxon>Eukaryota</taxon>
        <taxon>Metazoa</taxon>
        <taxon>Spiralia</taxon>
        <taxon>Lophotrochozoa</taxon>
        <taxon>Mollusca</taxon>
        <taxon>Bivalvia</taxon>
        <taxon>Autobranchia</taxon>
        <taxon>Pteriomorphia</taxon>
        <taxon>Mytilida</taxon>
        <taxon>Mytiloidea</taxon>
        <taxon>Mytilidae</taxon>
        <taxon>Mytilinae</taxon>
        <taxon>Mytilus</taxon>
    </lineage>
</organism>
<name>A0A6J8A9I3_MYTCO</name>
<protein>
    <submittedName>
        <fullName evidence="3">Uncharacterized protein</fullName>
    </submittedName>
</protein>
<dbReference type="PANTHER" id="PTHR15302:SF0">
    <property type="entry name" value="E3 UBIQUITIN-PROTEIN LIGASE RNF103"/>
    <property type="match status" value="1"/>
</dbReference>
<dbReference type="PANTHER" id="PTHR15302">
    <property type="entry name" value="E3 UBIQUITIN-PROTEIN LIGASE RNF103"/>
    <property type="match status" value="1"/>
</dbReference>
<keyword evidence="2" id="KW-0472">Membrane</keyword>
<reference evidence="3 4" key="1">
    <citation type="submission" date="2020-06" db="EMBL/GenBank/DDBJ databases">
        <authorList>
            <person name="Li R."/>
            <person name="Bekaert M."/>
        </authorList>
    </citation>
    <scope>NUCLEOTIDE SEQUENCE [LARGE SCALE GENOMIC DNA]</scope>
    <source>
        <strain evidence="4">wild</strain>
    </source>
</reference>
<dbReference type="GO" id="GO:0004842">
    <property type="term" value="F:ubiquitin-protein transferase activity"/>
    <property type="evidence" value="ECO:0007669"/>
    <property type="project" value="InterPro"/>
</dbReference>
<evidence type="ECO:0000256" key="1">
    <source>
        <dbReference type="SAM" id="MobiDB-lite"/>
    </source>
</evidence>
<dbReference type="GO" id="GO:0016567">
    <property type="term" value="P:protein ubiquitination"/>
    <property type="evidence" value="ECO:0007669"/>
    <property type="project" value="InterPro"/>
</dbReference>
<keyword evidence="2" id="KW-1133">Transmembrane helix</keyword>
<keyword evidence="2" id="KW-0812">Transmembrane</keyword>
<accession>A0A6J8A9I3</accession>
<gene>
    <name evidence="3" type="ORF">MCOR_4982</name>
</gene>
<keyword evidence="4" id="KW-1185">Reference proteome</keyword>
<dbReference type="Gene3D" id="3.40.30.10">
    <property type="entry name" value="Glutaredoxin"/>
    <property type="match status" value="2"/>
</dbReference>
<sequence>MLETIQTVVISYDVLFYIFLSRAVYLLVYSTNENIVESKISLNRLDPNFLTNKELFSILDSRGEVYPRSADRSRLVTLAKTKVNVEESEPPILADLESLTISDLKQLLDQRGIMYYSKSTKYDLIGAVNISGPVTTEALTHMKRLGEPKPELVHEFNAFNFMKTLEKYNDSIFLINILPPRLKSSYFKESSWNALRRKLTYMDFKFGELDCDFEKSICLKMKWNISTLYLYTPGREIHTQYPIRDDYSVHSIFSSIQKEINYKIKLISSWDIFTSSKWTFYHGPKDKIAVRIILFTNMTVPPMFLSSLSVKYREKVNFGMVNMASYQGRKILKKIKQTYWPLCLVVTKQGILTYGKLPGEYFTYRELDFFLSNLLQDFQPKEKWYQKLLIFLDPTMIGLLIVRFVAIHLISRIGSKKEEKNKSNYDDLQDVDNDSMESRIHKAGQSRKINQQAVELLLAELLRRRNNTRSTNKNTVENKISVDRLDPDYLTDKQLFDLLDSRGEVYRSSAERSRLVTLAKTKVVVEESVPPMLVDLESLAISDLKQLLNQRGIMYYRRSTKHDLIGAVNISGPVTTEALTHMKRIGEQKIGPVHEFNAFNIEETIEKHNDSIFLLNILPPRLKSSYFNESSWNALRRKLTYMDFKFGELDCDFEKRICLKRKWNISTLYLYTPGKENVTEYYIRDDYNIHSIFSSIQKEINYRVTQISSWDIFTSSQWAFYRGSNDKIAVRIILFTNMTVPPMFLSSLSVKYREKVNFGMVNMASNKGRRILRKLKQKYWPLCLVVTKQGILTYGKLPGEYFTYRELDFFLSNLLQDFKPTEKWYQKLSCFLDSTMIGLLIVRFVATIVLSRIGIMNEEGNQGNQHNGNDEDNNDTMENETHEAEQLRIINQKAIDLLREQLRAREIAHDRFGTPDS</sequence>
<dbReference type="OrthoDB" id="6062605at2759"/>